<feature type="region of interest" description="Disordered" evidence="1">
    <location>
        <begin position="9"/>
        <end position="56"/>
    </location>
</feature>
<dbReference type="AlphaFoldDB" id="A0A2N5UVF3"/>
<dbReference type="Proteomes" id="UP000235392">
    <property type="component" value="Unassembled WGS sequence"/>
</dbReference>
<dbReference type="EMBL" id="PGCI01000086">
    <property type="protein sequence ID" value="PLW41739.1"/>
    <property type="molecule type" value="Genomic_DNA"/>
</dbReference>
<accession>A0A2N5UVF3</accession>
<name>A0A2N5UVF3_9BASI</name>
<comment type="caution">
    <text evidence="2">The sequence shown here is derived from an EMBL/GenBank/DDBJ whole genome shotgun (WGS) entry which is preliminary data.</text>
</comment>
<organism evidence="2 3">
    <name type="scientific">Puccinia coronata f. sp. avenae</name>
    <dbReference type="NCBI Taxonomy" id="200324"/>
    <lineage>
        <taxon>Eukaryota</taxon>
        <taxon>Fungi</taxon>
        <taxon>Dikarya</taxon>
        <taxon>Basidiomycota</taxon>
        <taxon>Pucciniomycotina</taxon>
        <taxon>Pucciniomycetes</taxon>
        <taxon>Pucciniales</taxon>
        <taxon>Pucciniaceae</taxon>
        <taxon>Puccinia</taxon>
    </lineage>
</organism>
<protein>
    <submittedName>
        <fullName evidence="2">Uncharacterized protein</fullName>
    </submittedName>
</protein>
<evidence type="ECO:0000313" key="3">
    <source>
        <dbReference type="Proteomes" id="UP000235392"/>
    </source>
</evidence>
<reference evidence="2 3" key="1">
    <citation type="submission" date="2017-11" db="EMBL/GenBank/DDBJ databases">
        <title>De novo assembly and phasing of dikaryotic genomes from two isolates of Puccinia coronata f. sp. avenae, the causal agent of oat crown rust.</title>
        <authorList>
            <person name="Miller M.E."/>
            <person name="Zhang Y."/>
            <person name="Omidvar V."/>
            <person name="Sperschneider J."/>
            <person name="Schwessinger B."/>
            <person name="Raley C."/>
            <person name="Palmer J.M."/>
            <person name="Garnica D."/>
            <person name="Upadhyaya N."/>
            <person name="Rathjen J."/>
            <person name="Taylor J.M."/>
            <person name="Park R.F."/>
            <person name="Dodds P.N."/>
            <person name="Hirsch C.D."/>
            <person name="Kianian S.F."/>
            <person name="Figueroa M."/>
        </authorList>
    </citation>
    <scope>NUCLEOTIDE SEQUENCE [LARGE SCALE GENOMIC DNA]</scope>
    <source>
        <strain evidence="2">12SD80</strain>
    </source>
</reference>
<sequence>MRASFYFESRITRNKRNARQENQGNGTKQQELRSTWLNRSRRRRDGAGYSSTNQLPTPWHAFFKKFSHKI</sequence>
<feature type="compositionally biased region" description="Polar residues" evidence="1">
    <location>
        <begin position="20"/>
        <end position="38"/>
    </location>
</feature>
<proteinExistence type="predicted"/>
<evidence type="ECO:0000313" key="2">
    <source>
        <dbReference type="EMBL" id="PLW41739.1"/>
    </source>
</evidence>
<gene>
    <name evidence="2" type="ORF">PCASD_05663</name>
</gene>
<evidence type="ECO:0000256" key="1">
    <source>
        <dbReference type="SAM" id="MobiDB-lite"/>
    </source>
</evidence>